<dbReference type="InterPro" id="IPR029058">
    <property type="entry name" value="AB_hydrolase_fold"/>
</dbReference>
<name>A0ABX9QEC2_9BACT</name>
<evidence type="ECO:0000259" key="4">
    <source>
        <dbReference type="Pfam" id="PF12697"/>
    </source>
</evidence>
<feature type="domain" description="AB hydrolase-1" evidence="4">
    <location>
        <begin position="122"/>
        <end position="333"/>
    </location>
</feature>
<evidence type="ECO:0000313" key="6">
    <source>
        <dbReference type="Proteomes" id="UP000278907"/>
    </source>
</evidence>
<comment type="caution">
    <text evidence="5">The sequence shown here is derived from an EMBL/GenBank/DDBJ whole genome shotgun (WGS) entry which is preliminary data.</text>
</comment>
<evidence type="ECO:0000256" key="3">
    <source>
        <dbReference type="ARBA" id="ARBA00023098"/>
    </source>
</evidence>
<keyword evidence="1 5" id="KW-0378">Hydrolase</keyword>
<accession>A0ABX9QEC2</accession>
<keyword evidence="2" id="KW-0442">Lipid degradation</keyword>
<dbReference type="SUPFAM" id="SSF53474">
    <property type="entry name" value="alpha/beta-Hydrolases"/>
    <property type="match status" value="1"/>
</dbReference>
<sequence>MFRRSLVGSVVPRAPRGGRILGALLLSSALVTGGCASSKKATEAPRTDVASLYGPDAAYAVGVTQSLSFEDPVRHRTLKPLIWYPVAPGTPVDDRAPSDVFKPFYGAKDAPLSDAQARWPLVLLSHGSGGSGIDLSWFGAHLAAHGFIVLSLNHPGNSYKDTSPEGFARAYERPKDFTVILDNLLKDPKWGPRVDPERIGASGHSMGGYTAMALVGLRLNLEWIEKRCTTPGTREEVGCEALRDVDYGRIDMKESRASYLDPRVKAAFAMAPGMAASFEAQDTADIQKPVELILAKGDELMPHEQHGLQLSGRLPPATTTTVVLDDAGHFTFLPECYPKGFEVIAMLCKDPVAGTRATSQARTKAEGVAFFRRTLDVR</sequence>
<evidence type="ECO:0000256" key="2">
    <source>
        <dbReference type="ARBA" id="ARBA00022963"/>
    </source>
</evidence>
<dbReference type="PIRSF" id="PIRSF031982">
    <property type="entry name" value="UCP031982_abhydr"/>
    <property type="match status" value="1"/>
</dbReference>
<dbReference type="Proteomes" id="UP000278907">
    <property type="component" value="Unassembled WGS sequence"/>
</dbReference>
<evidence type="ECO:0000313" key="5">
    <source>
        <dbReference type="EMBL" id="RKH99945.1"/>
    </source>
</evidence>
<dbReference type="Gene3D" id="3.40.50.1820">
    <property type="entry name" value="alpha/beta hydrolase"/>
    <property type="match status" value="1"/>
</dbReference>
<dbReference type="InterPro" id="IPR000073">
    <property type="entry name" value="AB_hydrolase_1"/>
</dbReference>
<evidence type="ECO:0000256" key="1">
    <source>
        <dbReference type="ARBA" id="ARBA00022801"/>
    </source>
</evidence>
<reference evidence="5 6" key="1">
    <citation type="submission" date="2018-09" db="EMBL/GenBank/DDBJ databases">
        <authorList>
            <person name="Livingstone P.G."/>
            <person name="Whitworth D.E."/>
        </authorList>
    </citation>
    <scope>NUCLEOTIDE SEQUENCE [LARGE SCALE GENOMIC DNA]</scope>
    <source>
        <strain evidence="5 6">CA031B</strain>
    </source>
</reference>
<dbReference type="Pfam" id="PF12697">
    <property type="entry name" value="Abhydrolase_6"/>
    <property type="match status" value="1"/>
</dbReference>
<dbReference type="PROSITE" id="PS51257">
    <property type="entry name" value="PROKAR_LIPOPROTEIN"/>
    <property type="match status" value="1"/>
</dbReference>
<organism evidence="5 6">
    <name type="scientific">Corallococcus praedator</name>
    <dbReference type="NCBI Taxonomy" id="2316724"/>
    <lineage>
        <taxon>Bacteria</taxon>
        <taxon>Pseudomonadati</taxon>
        <taxon>Myxococcota</taxon>
        <taxon>Myxococcia</taxon>
        <taxon>Myxococcales</taxon>
        <taxon>Cystobacterineae</taxon>
        <taxon>Myxococcaceae</taxon>
        <taxon>Corallococcus</taxon>
    </lineage>
</organism>
<dbReference type="RefSeq" id="WP_120585363.1">
    <property type="nucleotide sequence ID" value="NZ_RAWI01000247.1"/>
</dbReference>
<dbReference type="GO" id="GO:0016787">
    <property type="term" value="F:hydrolase activity"/>
    <property type="evidence" value="ECO:0007669"/>
    <property type="project" value="UniProtKB-KW"/>
</dbReference>
<keyword evidence="3" id="KW-0443">Lipid metabolism</keyword>
<protein>
    <submittedName>
        <fullName evidence="5">Alpha/beta fold hydrolase</fullName>
    </submittedName>
</protein>
<dbReference type="InterPro" id="IPR016986">
    <property type="entry name" value="UCP031982_abhydr"/>
</dbReference>
<proteinExistence type="predicted"/>
<dbReference type="PANTHER" id="PTHR10272:SF0">
    <property type="entry name" value="PLATELET-ACTIVATING FACTOR ACETYLHYDROLASE"/>
    <property type="match status" value="1"/>
</dbReference>
<dbReference type="PANTHER" id="PTHR10272">
    <property type="entry name" value="PLATELET-ACTIVATING FACTOR ACETYLHYDROLASE"/>
    <property type="match status" value="1"/>
</dbReference>
<keyword evidence="6" id="KW-1185">Reference proteome</keyword>
<gene>
    <name evidence="5" type="ORF">D7Y13_27055</name>
</gene>
<dbReference type="EMBL" id="RAWI01000247">
    <property type="protein sequence ID" value="RKH99945.1"/>
    <property type="molecule type" value="Genomic_DNA"/>
</dbReference>